<sequence length="173" mass="20060">MQDIEIKKIAVADVELLQIIAKKTFSEAFSDRNSAENMQQYLNEGFTTEKLSAELKNPDSAFYFAKANGEVVGYLKLNFGEAQTDLKDPKALEIERIYVVKDFYGKKIGHLLYRKALEIANKKSVEYIWLGVWEHNLRAISFYQKNGFVEFDTHAFWLGDDKQTDKLMKLKLF</sequence>
<accession>A0ABP7PYG9</accession>
<gene>
    <name evidence="2" type="ORF">GCM10022246_26930</name>
</gene>
<dbReference type="PANTHER" id="PTHR43617">
    <property type="entry name" value="L-AMINO ACID N-ACETYLTRANSFERASE"/>
    <property type="match status" value="1"/>
</dbReference>
<organism evidence="2 3">
    <name type="scientific">Pedobacter ginsengiterrae</name>
    <dbReference type="NCBI Taxonomy" id="871696"/>
    <lineage>
        <taxon>Bacteria</taxon>
        <taxon>Pseudomonadati</taxon>
        <taxon>Bacteroidota</taxon>
        <taxon>Sphingobacteriia</taxon>
        <taxon>Sphingobacteriales</taxon>
        <taxon>Sphingobacteriaceae</taxon>
        <taxon>Pedobacter</taxon>
    </lineage>
</organism>
<evidence type="ECO:0000313" key="3">
    <source>
        <dbReference type="Proteomes" id="UP001501081"/>
    </source>
</evidence>
<proteinExistence type="predicted"/>
<dbReference type="Proteomes" id="UP001501081">
    <property type="component" value="Unassembled WGS sequence"/>
</dbReference>
<dbReference type="Gene3D" id="3.40.630.30">
    <property type="match status" value="1"/>
</dbReference>
<dbReference type="PANTHER" id="PTHR43617:SF33">
    <property type="entry name" value="SPORE COAT POLYSACCHARIDE BIOSYNTHESIS PROTEIN SPSD"/>
    <property type="match status" value="1"/>
</dbReference>
<dbReference type="PROSITE" id="PS51186">
    <property type="entry name" value="GNAT"/>
    <property type="match status" value="1"/>
</dbReference>
<dbReference type="EMBL" id="BAABAK010000015">
    <property type="protein sequence ID" value="GAA3973222.1"/>
    <property type="molecule type" value="Genomic_DNA"/>
</dbReference>
<protein>
    <submittedName>
        <fullName evidence="2">GNAT family N-acetyltransferase</fullName>
    </submittedName>
</protein>
<dbReference type="InterPro" id="IPR050276">
    <property type="entry name" value="MshD_Acetyltransferase"/>
</dbReference>
<name>A0ABP7PYG9_9SPHI</name>
<reference evidence="3" key="1">
    <citation type="journal article" date="2019" name="Int. J. Syst. Evol. Microbiol.">
        <title>The Global Catalogue of Microorganisms (GCM) 10K type strain sequencing project: providing services to taxonomists for standard genome sequencing and annotation.</title>
        <authorList>
            <consortium name="The Broad Institute Genomics Platform"/>
            <consortium name="The Broad Institute Genome Sequencing Center for Infectious Disease"/>
            <person name="Wu L."/>
            <person name="Ma J."/>
        </authorList>
    </citation>
    <scope>NUCLEOTIDE SEQUENCE [LARGE SCALE GENOMIC DNA]</scope>
    <source>
        <strain evidence="3">JCM 17338</strain>
    </source>
</reference>
<dbReference type="CDD" id="cd04301">
    <property type="entry name" value="NAT_SF"/>
    <property type="match status" value="1"/>
</dbReference>
<dbReference type="Pfam" id="PF00583">
    <property type="entry name" value="Acetyltransf_1"/>
    <property type="match status" value="1"/>
</dbReference>
<evidence type="ECO:0000259" key="1">
    <source>
        <dbReference type="PROSITE" id="PS51186"/>
    </source>
</evidence>
<evidence type="ECO:0000313" key="2">
    <source>
        <dbReference type="EMBL" id="GAA3973222.1"/>
    </source>
</evidence>
<comment type="caution">
    <text evidence="2">The sequence shown here is derived from an EMBL/GenBank/DDBJ whole genome shotgun (WGS) entry which is preliminary data.</text>
</comment>
<dbReference type="InterPro" id="IPR000182">
    <property type="entry name" value="GNAT_dom"/>
</dbReference>
<keyword evidence="3" id="KW-1185">Reference proteome</keyword>
<dbReference type="RefSeq" id="WP_344767876.1">
    <property type="nucleotide sequence ID" value="NZ_BAABAK010000015.1"/>
</dbReference>
<dbReference type="SUPFAM" id="SSF55729">
    <property type="entry name" value="Acyl-CoA N-acyltransferases (Nat)"/>
    <property type="match status" value="1"/>
</dbReference>
<feature type="domain" description="N-acetyltransferase" evidence="1">
    <location>
        <begin position="4"/>
        <end position="173"/>
    </location>
</feature>
<dbReference type="InterPro" id="IPR016181">
    <property type="entry name" value="Acyl_CoA_acyltransferase"/>
</dbReference>